<dbReference type="SUPFAM" id="SSF53098">
    <property type="entry name" value="Ribonuclease H-like"/>
    <property type="match status" value="1"/>
</dbReference>
<dbReference type="PANTHER" id="PTHR34614:SF2">
    <property type="entry name" value="TRANSPOSASE IS4-LIKE DOMAIN-CONTAINING PROTEIN"/>
    <property type="match status" value="1"/>
</dbReference>
<evidence type="ECO:0000313" key="1">
    <source>
        <dbReference type="EMBL" id="KXG76458.1"/>
    </source>
</evidence>
<comment type="caution">
    <text evidence="1">The sequence shown here is derived from an EMBL/GenBank/DDBJ whole genome shotgun (WGS) entry which is preliminary data.</text>
</comment>
<name>A0A140L7D3_9FIRM</name>
<evidence type="ECO:0000313" key="2">
    <source>
        <dbReference type="Proteomes" id="UP000070456"/>
    </source>
</evidence>
<proteinExistence type="predicted"/>
<dbReference type="OrthoDB" id="2078486at2"/>
<dbReference type="PANTHER" id="PTHR34614">
    <property type="match status" value="1"/>
</dbReference>
<sequence length="214" mass="25075">MDLVKHIEKENFICKYSVTQEEVKSYGQVGRPKKNAIAQTITQYKVIIEQVQIEPSYHEKLLRNEKSFILVTSLLDRNEYSMDAILKEYKQQNNIEQVFRFLKDPIYLGAVYLKDEKRIKGLGYVFMLVLLIGCYLQHRVRQSLEERNEVLEVSKGVTHKRPTVKSIIEAIKNTLIIEMSGNRYFDTSESRNAVLFKVLDLVGFKPDIYLNYVE</sequence>
<dbReference type="RefSeq" id="WP_157064914.1">
    <property type="nucleotide sequence ID" value="NZ_LOEE01000027.1"/>
</dbReference>
<reference evidence="1 2" key="1">
    <citation type="submission" date="2015-12" db="EMBL/GenBank/DDBJ databases">
        <title>Draft genome sequence of the thermoanaerobe Thermotalea metallivorans, an isolate from the runoff channel of the Great Artesian Basin, Australia.</title>
        <authorList>
            <person name="Patel B.K."/>
        </authorList>
    </citation>
    <scope>NUCLEOTIDE SEQUENCE [LARGE SCALE GENOMIC DNA]</scope>
    <source>
        <strain evidence="1 2">B2-1</strain>
    </source>
</reference>
<dbReference type="Proteomes" id="UP000070456">
    <property type="component" value="Unassembled WGS sequence"/>
</dbReference>
<dbReference type="STRING" id="520762.AN619_09890"/>
<dbReference type="AlphaFoldDB" id="A0A140L7D3"/>
<keyword evidence="2" id="KW-1185">Reference proteome</keyword>
<protein>
    <recommendedName>
        <fullName evidence="3">Transposase IS4-like domain-containing protein</fullName>
    </recommendedName>
</protein>
<evidence type="ECO:0008006" key="3">
    <source>
        <dbReference type="Google" id="ProtNLM"/>
    </source>
</evidence>
<dbReference type="EMBL" id="LOEE01000027">
    <property type="protein sequence ID" value="KXG76458.1"/>
    <property type="molecule type" value="Genomic_DNA"/>
</dbReference>
<accession>A0A140L7D3</accession>
<dbReference type="InterPro" id="IPR012337">
    <property type="entry name" value="RNaseH-like_sf"/>
</dbReference>
<organism evidence="1 2">
    <name type="scientific">Thermotalea metallivorans</name>
    <dbReference type="NCBI Taxonomy" id="520762"/>
    <lineage>
        <taxon>Bacteria</taxon>
        <taxon>Bacillati</taxon>
        <taxon>Bacillota</taxon>
        <taxon>Clostridia</taxon>
        <taxon>Peptostreptococcales</taxon>
        <taxon>Thermotaleaceae</taxon>
        <taxon>Thermotalea</taxon>
    </lineage>
</organism>
<gene>
    <name evidence="1" type="ORF">AN619_09890</name>
</gene>